<sequence length="142" mass="16375">MISSCRKLETPVLLCYVSVVRFFFFECWCTLLHINFVCSTFDRGSIVSKCALLNSWFLQSGGKFLFIRVIGLVKKCQIFLYIAFYWISSSFGIQNCLIAGFISFCFQRCSLDKLAKTIGYTLVLLILSGEIDHEHIDFIYLK</sequence>
<feature type="non-terminal residue" evidence="2">
    <location>
        <position position="142"/>
    </location>
</feature>
<feature type="transmembrane region" description="Helical" evidence="1">
    <location>
        <begin position="78"/>
        <end position="104"/>
    </location>
</feature>
<proteinExistence type="predicted"/>
<keyword evidence="1" id="KW-0812">Transmembrane</keyword>
<evidence type="ECO:0000256" key="1">
    <source>
        <dbReference type="SAM" id="Phobius"/>
    </source>
</evidence>
<dbReference type="AlphaFoldDB" id="A0A1D1ZLA2"/>
<evidence type="ECO:0000313" key="2">
    <source>
        <dbReference type="EMBL" id="JAT67752.1"/>
    </source>
</evidence>
<name>A0A1D1ZLA2_9ARAE</name>
<keyword evidence="1" id="KW-1133">Transmembrane helix</keyword>
<protein>
    <submittedName>
        <fullName evidence="2">Uncharacterized protein</fullName>
    </submittedName>
</protein>
<reference evidence="2" key="1">
    <citation type="submission" date="2015-07" db="EMBL/GenBank/DDBJ databases">
        <title>Transcriptome Assembly of Anthurium amnicola.</title>
        <authorList>
            <person name="Suzuki J."/>
        </authorList>
    </citation>
    <scope>NUCLEOTIDE SEQUENCE</scope>
</reference>
<feature type="transmembrane region" description="Helical" evidence="1">
    <location>
        <begin position="12"/>
        <end position="34"/>
    </location>
</feature>
<accession>A0A1D1ZLA2</accession>
<gene>
    <name evidence="2" type="ORF">g.17034</name>
</gene>
<dbReference type="EMBL" id="GDJX01000184">
    <property type="protein sequence ID" value="JAT67752.1"/>
    <property type="molecule type" value="Transcribed_RNA"/>
</dbReference>
<organism evidence="2">
    <name type="scientific">Anthurium amnicola</name>
    <dbReference type="NCBI Taxonomy" id="1678845"/>
    <lineage>
        <taxon>Eukaryota</taxon>
        <taxon>Viridiplantae</taxon>
        <taxon>Streptophyta</taxon>
        <taxon>Embryophyta</taxon>
        <taxon>Tracheophyta</taxon>
        <taxon>Spermatophyta</taxon>
        <taxon>Magnoliopsida</taxon>
        <taxon>Liliopsida</taxon>
        <taxon>Araceae</taxon>
        <taxon>Pothoideae</taxon>
        <taxon>Potheae</taxon>
        <taxon>Anthurium</taxon>
    </lineage>
</organism>
<keyword evidence="1" id="KW-0472">Membrane</keyword>